<dbReference type="InterPro" id="IPR011600">
    <property type="entry name" value="Pept_C14_caspase"/>
</dbReference>
<comment type="caution">
    <text evidence="6">The sequence shown here is derived from an EMBL/GenBank/DDBJ whole genome shotgun (WGS) entry which is preliminary data.</text>
</comment>
<dbReference type="EMBL" id="JAAXOP010000002">
    <property type="protein sequence ID" value="NKY49678.1"/>
    <property type="molecule type" value="Genomic_DNA"/>
</dbReference>
<evidence type="ECO:0000313" key="7">
    <source>
        <dbReference type="Proteomes" id="UP000565711"/>
    </source>
</evidence>
<evidence type="ECO:0000313" key="6">
    <source>
        <dbReference type="EMBL" id="NKY49678.1"/>
    </source>
</evidence>
<dbReference type="Gene3D" id="2.120.10.30">
    <property type="entry name" value="TolB, C-terminal domain"/>
    <property type="match status" value="1"/>
</dbReference>
<proteinExistence type="predicted"/>
<dbReference type="PANTHER" id="PTHR24104">
    <property type="entry name" value="E3 UBIQUITIN-PROTEIN LIGASE NHLRC1-RELATED"/>
    <property type="match status" value="1"/>
</dbReference>
<dbReference type="InterPro" id="IPR050952">
    <property type="entry name" value="TRIM-NHL_E3_ligases"/>
</dbReference>
<feature type="region of interest" description="Disordered" evidence="3">
    <location>
        <begin position="310"/>
        <end position="353"/>
    </location>
</feature>
<evidence type="ECO:0000256" key="1">
    <source>
        <dbReference type="ARBA" id="ARBA00022737"/>
    </source>
</evidence>
<accession>A0A846XX69</accession>
<evidence type="ECO:0000256" key="4">
    <source>
        <dbReference type="SAM" id="Phobius"/>
    </source>
</evidence>
<evidence type="ECO:0000256" key="2">
    <source>
        <dbReference type="PROSITE-ProRule" id="PRU00504"/>
    </source>
</evidence>
<dbReference type="PROSITE" id="PS51125">
    <property type="entry name" value="NHL"/>
    <property type="match status" value="3"/>
</dbReference>
<keyword evidence="1" id="KW-0677">Repeat</keyword>
<feature type="compositionally biased region" description="Low complexity" evidence="3">
    <location>
        <begin position="324"/>
        <end position="333"/>
    </location>
</feature>
<name>A0A846XX69_9NOCA</name>
<evidence type="ECO:0000259" key="5">
    <source>
        <dbReference type="Pfam" id="PF00656"/>
    </source>
</evidence>
<sequence length="655" mass="69862">MPEFHGARAALLITTAAYADSTLSQLRAPTRDAAGMAAVLADPQIGGFEVTEISDERDYVMKRAVAAFLDHRTTDDLIVVYLSCHGIQDAHGRLYFAATNTRRDELRATAIESSWLLDALEECRARRQVLILDCCFSGAFAHTKGGDAAVDLEHQFATAGRGRVVLTASRAEEYSYEGRLPDADDAFESAFTAGLIAGLRSGDADENRDGLITVEEAYQYAADHVHSHGASQTPQRWVYGGEAPIMLARTARGVYTGATPPPETSQLALESSRATIRQAAIALLENWLRTADPAHQLAISAILESIVGGGSPTPTPEQVAGPQAAAKSSAASADDPPISEEKPMPTSGDAHPPGRRLPFWRRHLWALLGGLAVLVVAAATLGVIMTDANSDRQPSTLPFSGLAHPWGVAVDSSNNVYVTDNESNRILKLPAGKHNQQQLPVPDLDGLPLSRPAGIAVDDSGTLYVADQGNNRVLKLPSGSGDDTTAAQVLPFSGLTAPAGVAVDESGAVYVADYSHDRVLKLPKNSDTQEVLPFTDLHKPMDVAVDQQGGVVVTDTIDHEVLRAPVDFGYQEPLPFPDLDGPTGVSVDQLGNVYLAEHGKNKRVRKWSPDSEQLTTLPIDGLANPNTVAVSAATIYVVDFDRNDVFTVPIEQSSP</sequence>
<dbReference type="Gene3D" id="2.40.10.500">
    <property type="match status" value="1"/>
</dbReference>
<dbReference type="AlphaFoldDB" id="A0A846XX69"/>
<protein>
    <recommendedName>
        <fullName evidence="5">Peptidase C14 caspase domain-containing protein</fullName>
    </recommendedName>
</protein>
<dbReference type="Pfam" id="PF00656">
    <property type="entry name" value="Peptidase_C14"/>
    <property type="match status" value="1"/>
</dbReference>
<evidence type="ECO:0000256" key="3">
    <source>
        <dbReference type="SAM" id="MobiDB-lite"/>
    </source>
</evidence>
<keyword evidence="7" id="KW-1185">Reference proteome</keyword>
<gene>
    <name evidence="6" type="ORF">HGA08_05545</name>
</gene>
<reference evidence="6 7" key="1">
    <citation type="submission" date="2020-04" db="EMBL/GenBank/DDBJ databases">
        <title>MicrobeNet Type strains.</title>
        <authorList>
            <person name="Nicholson A.C."/>
        </authorList>
    </citation>
    <scope>NUCLEOTIDE SEQUENCE [LARGE SCALE GENOMIC DNA]</scope>
    <source>
        <strain evidence="6 7">JCM 12354</strain>
    </source>
</reference>
<dbReference type="InterPro" id="IPR011042">
    <property type="entry name" value="6-blade_b-propeller_TolB-like"/>
</dbReference>
<dbReference type="Pfam" id="PF01436">
    <property type="entry name" value="NHL"/>
    <property type="match status" value="3"/>
</dbReference>
<dbReference type="SUPFAM" id="SSF52129">
    <property type="entry name" value="Caspase-like"/>
    <property type="match status" value="1"/>
</dbReference>
<organism evidence="6 7">
    <name type="scientific">Nocardia vermiculata</name>
    <dbReference type="NCBI Taxonomy" id="257274"/>
    <lineage>
        <taxon>Bacteria</taxon>
        <taxon>Bacillati</taxon>
        <taxon>Actinomycetota</taxon>
        <taxon>Actinomycetes</taxon>
        <taxon>Mycobacteriales</taxon>
        <taxon>Nocardiaceae</taxon>
        <taxon>Nocardia</taxon>
    </lineage>
</organism>
<keyword evidence="4" id="KW-0472">Membrane</keyword>
<dbReference type="RefSeq" id="WP_067867680.1">
    <property type="nucleotide sequence ID" value="NZ_JAAXOP010000002.1"/>
</dbReference>
<dbReference type="PANTHER" id="PTHR24104:SF25">
    <property type="entry name" value="PROTEIN LIN-41"/>
    <property type="match status" value="1"/>
</dbReference>
<dbReference type="Gene3D" id="3.40.50.1460">
    <property type="match status" value="1"/>
</dbReference>
<feature type="domain" description="Peptidase C14 caspase" evidence="5">
    <location>
        <begin position="8"/>
        <end position="235"/>
    </location>
</feature>
<dbReference type="SUPFAM" id="SSF101898">
    <property type="entry name" value="NHL repeat"/>
    <property type="match status" value="1"/>
</dbReference>
<keyword evidence="4" id="KW-0812">Transmembrane</keyword>
<feature type="repeat" description="NHL" evidence="2">
    <location>
        <begin position="445"/>
        <end position="479"/>
    </location>
</feature>
<dbReference type="CDD" id="cd14952">
    <property type="entry name" value="NHL_PKND_like"/>
    <property type="match status" value="1"/>
</dbReference>
<dbReference type="Proteomes" id="UP000565711">
    <property type="component" value="Unassembled WGS sequence"/>
</dbReference>
<dbReference type="NCBIfam" id="NF047832">
    <property type="entry name" value="caspase_w_EACC1"/>
    <property type="match status" value="1"/>
</dbReference>
<feature type="transmembrane region" description="Helical" evidence="4">
    <location>
        <begin position="364"/>
        <end position="385"/>
    </location>
</feature>
<dbReference type="InterPro" id="IPR029030">
    <property type="entry name" value="Caspase-like_dom_sf"/>
</dbReference>
<dbReference type="GO" id="GO:0008270">
    <property type="term" value="F:zinc ion binding"/>
    <property type="evidence" value="ECO:0007669"/>
    <property type="project" value="UniProtKB-KW"/>
</dbReference>
<dbReference type="GO" id="GO:0006508">
    <property type="term" value="P:proteolysis"/>
    <property type="evidence" value="ECO:0007669"/>
    <property type="project" value="InterPro"/>
</dbReference>
<feature type="repeat" description="NHL" evidence="2">
    <location>
        <begin position="391"/>
        <end position="432"/>
    </location>
</feature>
<keyword evidence="4" id="KW-1133">Transmembrane helix</keyword>
<dbReference type="GO" id="GO:0004197">
    <property type="term" value="F:cysteine-type endopeptidase activity"/>
    <property type="evidence" value="ECO:0007669"/>
    <property type="project" value="InterPro"/>
</dbReference>
<feature type="repeat" description="NHL" evidence="2">
    <location>
        <begin position="488"/>
        <end position="525"/>
    </location>
</feature>
<dbReference type="InterPro" id="IPR001258">
    <property type="entry name" value="NHL_repeat"/>
</dbReference>
<dbReference type="InterPro" id="IPR035016">
    <property type="entry name" value="NHL_PKND"/>
</dbReference>